<keyword evidence="6" id="KW-0067">ATP-binding</keyword>
<dbReference type="InterPro" id="IPR002904">
    <property type="entry name" value="Lys-tRNA-ligase"/>
</dbReference>
<dbReference type="Gene3D" id="6.10.20.10">
    <property type="entry name" value="Lysine tRNA ligase, stem contact fold domain"/>
    <property type="match status" value="1"/>
</dbReference>
<comment type="similarity">
    <text evidence="2">Belongs to the class-I aminoacyl-tRNA synthetase family.</text>
</comment>
<evidence type="ECO:0000256" key="6">
    <source>
        <dbReference type="ARBA" id="ARBA00022840"/>
    </source>
</evidence>
<keyword evidence="8" id="KW-0030">Aminoacyl-tRNA synthetase</keyword>
<name>A0ABQ6JBK8_9ACTN</name>
<evidence type="ECO:0000313" key="9">
    <source>
        <dbReference type="EMBL" id="GMA85560.1"/>
    </source>
</evidence>
<dbReference type="PANTHER" id="PTHR37940">
    <property type="entry name" value="LYSINE--TRNA LIGASE"/>
    <property type="match status" value="1"/>
</dbReference>
<evidence type="ECO:0000256" key="8">
    <source>
        <dbReference type="ARBA" id="ARBA00023146"/>
    </source>
</evidence>
<protein>
    <recommendedName>
        <fullName evidence="11">Lysine--tRNA ligase</fullName>
    </recommendedName>
</protein>
<evidence type="ECO:0000256" key="2">
    <source>
        <dbReference type="ARBA" id="ARBA00005594"/>
    </source>
</evidence>
<dbReference type="Pfam" id="PF01921">
    <property type="entry name" value="tRNA-synt_1f"/>
    <property type="match status" value="1"/>
</dbReference>
<gene>
    <name evidence="9" type="ORF">GCM10025868_08100</name>
</gene>
<comment type="subcellular location">
    <subcellularLocation>
        <location evidence="1">Cytoplasm</location>
    </subcellularLocation>
</comment>
<dbReference type="PANTHER" id="PTHR37940:SF1">
    <property type="entry name" value="LYSINE--TRNA LIGASE"/>
    <property type="match status" value="1"/>
</dbReference>
<organism evidence="9 10">
    <name type="scientific">Angustibacter aerolatus</name>
    <dbReference type="NCBI Taxonomy" id="1162965"/>
    <lineage>
        <taxon>Bacteria</taxon>
        <taxon>Bacillati</taxon>
        <taxon>Actinomycetota</taxon>
        <taxon>Actinomycetes</taxon>
        <taxon>Kineosporiales</taxon>
        <taxon>Kineosporiaceae</taxon>
    </lineage>
</organism>
<dbReference type="InterPro" id="IPR020751">
    <property type="entry name" value="aa-tRNA-synth_I_codon-bd_sub2"/>
</dbReference>
<evidence type="ECO:0000256" key="5">
    <source>
        <dbReference type="ARBA" id="ARBA00022741"/>
    </source>
</evidence>
<dbReference type="InterPro" id="IPR008925">
    <property type="entry name" value="aa_tRNA-synth_I_cd-bd_sf"/>
</dbReference>
<proteinExistence type="inferred from homology"/>
<evidence type="ECO:0000256" key="3">
    <source>
        <dbReference type="ARBA" id="ARBA00022490"/>
    </source>
</evidence>
<evidence type="ECO:0000256" key="7">
    <source>
        <dbReference type="ARBA" id="ARBA00022917"/>
    </source>
</evidence>
<dbReference type="SUPFAM" id="SSF48163">
    <property type="entry name" value="An anticodon-binding domain of class I aminoacyl-tRNA synthetases"/>
    <property type="match status" value="1"/>
</dbReference>
<accession>A0ABQ6JBK8</accession>
<evidence type="ECO:0008006" key="11">
    <source>
        <dbReference type="Google" id="ProtNLM"/>
    </source>
</evidence>
<keyword evidence="4" id="KW-0436">Ligase</keyword>
<keyword evidence="5" id="KW-0547">Nucleotide-binding</keyword>
<dbReference type="Gene3D" id="1.10.10.350">
    <property type="match status" value="1"/>
</dbReference>
<comment type="caution">
    <text evidence="9">The sequence shown here is derived from an EMBL/GenBank/DDBJ whole genome shotgun (WGS) entry which is preliminary data.</text>
</comment>
<keyword evidence="7" id="KW-0648">Protein biosynthesis</keyword>
<evidence type="ECO:0000313" key="10">
    <source>
        <dbReference type="Proteomes" id="UP001157017"/>
    </source>
</evidence>
<dbReference type="Proteomes" id="UP001157017">
    <property type="component" value="Unassembled WGS sequence"/>
</dbReference>
<reference evidence="10" key="1">
    <citation type="journal article" date="2019" name="Int. J. Syst. Evol. Microbiol.">
        <title>The Global Catalogue of Microorganisms (GCM) 10K type strain sequencing project: providing services to taxonomists for standard genome sequencing and annotation.</title>
        <authorList>
            <consortium name="The Broad Institute Genomics Platform"/>
            <consortium name="The Broad Institute Genome Sequencing Center for Infectious Disease"/>
            <person name="Wu L."/>
            <person name="Ma J."/>
        </authorList>
    </citation>
    <scope>NUCLEOTIDE SEQUENCE [LARGE SCALE GENOMIC DNA]</scope>
    <source>
        <strain evidence="10">NBRC 108730</strain>
    </source>
</reference>
<evidence type="ECO:0000256" key="1">
    <source>
        <dbReference type="ARBA" id="ARBA00004496"/>
    </source>
</evidence>
<dbReference type="EMBL" id="BSUZ01000001">
    <property type="protein sequence ID" value="GMA85560.1"/>
    <property type="molecule type" value="Genomic_DNA"/>
</dbReference>
<keyword evidence="3" id="KW-0963">Cytoplasm</keyword>
<sequence length="288" mass="31617">MGSQIVREVFGGLPPEYLAYSFVGAPGTAKMSSSRGGAATPLDALHVVEAPVLRWLYTRRKPNQAITVSLDHEVGRLYDEWDALGRKAGGRATPWETATQARSVRTAEREPTQTPRPFPFRSLASVLDVTGGRDEQVLRILRDMAPEEPVADLDAARPRLDRARAWVEEYADEADRTRVRETPDAERLAALTDDERESLRLLVAGFDALGGDWTLDALTDLVYGVPKQRLGLPLDLKKPTPAHRPARACSCWSTSLLTGRDTGPRLPTLLLAIGPDRARALLDPARPA</sequence>
<dbReference type="InterPro" id="IPR042078">
    <property type="entry name" value="Lys-tRNA-ligase_SC_fold"/>
</dbReference>
<evidence type="ECO:0000256" key="4">
    <source>
        <dbReference type="ARBA" id="ARBA00022598"/>
    </source>
</evidence>
<dbReference type="SUPFAM" id="SSF52374">
    <property type="entry name" value="Nucleotidylyl transferase"/>
    <property type="match status" value="1"/>
</dbReference>
<keyword evidence="10" id="KW-1185">Reference proteome</keyword>
<dbReference type="Gene3D" id="1.10.10.770">
    <property type="match status" value="1"/>
</dbReference>